<reference evidence="15" key="1">
    <citation type="submission" date="2023-06" db="EMBL/GenBank/DDBJ databases">
        <title>Genomic analysis of the entomopathogenic nematode Steinernema hermaphroditum.</title>
        <authorList>
            <person name="Schwarz E.M."/>
            <person name="Heppert J.K."/>
            <person name="Baniya A."/>
            <person name="Schwartz H.T."/>
            <person name="Tan C.-H."/>
            <person name="Antoshechkin I."/>
            <person name="Sternberg P.W."/>
            <person name="Goodrich-Blair H."/>
            <person name="Dillman A.R."/>
        </authorList>
    </citation>
    <scope>NUCLEOTIDE SEQUENCE</scope>
    <source>
        <strain evidence="15">PS9179</strain>
        <tissue evidence="15">Whole animal</tissue>
    </source>
</reference>
<dbReference type="EMBL" id="JAUCMV010000004">
    <property type="protein sequence ID" value="KAK0405023.1"/>
    <property type="molecule type" value="Genomic_DNA"/>
</dbReference>
<dbReference type="GO" id="GO:0008420">
    <property type="term" value="F:RNA polymerase II CTD heptapeptide repeat phosphatase activity"/>
    <property type="evidence" value="ECO:0007669"/>
    <property type="project" value="UniProtKB-UniRule"/>
</dbReference>
<name>A0AA39HFQ3_9BILA</name>
<dbReference type="Gene3D" id="1.25.40.820">
    <property type="match status" value="1"/>
</dbReference>
<dbReference type="PANTHER" id="PTHR14732">
    <property type="entry name" value="RNA POLYMERASE II SUBUNIT B1 CTD PHOSPHATASE RPAP2-RELATED"/>
    <property type="match status" value="1"/>
</dbReference>
<evidence type="ECO:0000256" key="1">
    <source>
        <dbReference type="ARBA" id="ARBA00004123"/>
    </source>
</evidence>
<feature type="compositionally biased region" description="Polar residues" evidence="13">
    <location>
        <begin position="221"/>
        <end position="241"/>
    </location>
</feature>
<dbReference type="InterPro" id="IPR038534">
    <property type="entry name" value="Rtr1/RPAP2_sf"/>
</dbReference>
<evidence type="ECO:0000256" key="4">
    <source>
        <dbReference type="ARBA" id="ARBA00022771"/>
    </source>
</evidence>
<organism evidence="15 16">
    <name type="scientific">Steinernema hermaphroditum</name>
    <dbReference type="NCBI Taxonomy" id="289476"/>
    <lineage>
        <taxon>Eukaryota</taxon>
        <taxon>Metazoa</taxon>
        <taxon>Ecdysozoa</taxon>
        <taxon>Nematoda</taxon>
        <taxon>Chromadorea</taxon>
        <taxon>Rhabditida</taxon>
        <taxon>Tylenchina</taxon>
        <taxon>Panagrolaimomorpha</taxon>
        <taxon>Strongyloidoidea</taxon>
        <taxon>Steinernematidae</taxon>
        <taxon>Steinernema</taxon>
    </lineage>
</organism>
<gene>
    <name evidence="15" type="ORF">QR680_017765</name>
</gene>
<evidence type="ECO:0000256" key="3">
    <source>
        <dbReference type="ARBA" id="ARBA00022723"/>
    </source>
</evidence>
<dbReference type="Proteomes" id="UP001175271">
    <property type="component" value="Unassembled WGS sequence"/>
</dbReference>
<dbReference type="AlphaFoldDB" id="A0AA39HFQ3"/>
<dbReference type="GO" id="GO:0005634">
    <property type="term" value="C:nucleus"/>
    <property type="evidence" value="ECO:0007669"/>
    <property type="project" value="UniProtKB-SubCell"/>
</dbReference>
<dbReference type="PROSITE" id="PS51479">
    <property type="entry name" value="ZF_RTR1"/>
    <property type="match status" value="1"/>
</dbReference>
<dbReference type="EC" id="3.1.3.16" evidence="12"/>
<comment type="function">
    <text evidence="12">Putative RNA polymerase II subunit B1 C-terminal domain (CTD) phosphatase involved in RNA polymerase II transcription regulation.</text>
</comment>
<evidence type="ECO:0000256" key="2">
    <source>
        <dbReference type="ARBA" id="ARBA00005676"/>
    </source>
</evidence>
<keyword evidence="3 12" id="KW-0479">Metal-binding</keyword>
<dbReference type="Pfam" id="PF04181">
    <property type="entry name" value="RPAP2_Rtr1"/>
    <property type="match status" value="1"/>
</dbReference>
<feature type="domain" description="RTR1-type" evidence="14">
    <location>
        <begin position="61"/>
        <end position="146"/>
    </location>
</feature>
<feature type="region of interest" description="Disordered" evidence="13">
    <location>
        <begin position="221"/>
        <end position="251"/>
    </location>
</feature>
<accession>A0AA39HFQ3</accession>
<feature type="region of interest" description="Disordered" evidence="13">
    <location>
        <begin position="188"/>
        <end position="209"/>
    </location>
</feature>
<keyword evidence="6 12" id="KW-0862">Zinc</keyword>
<evidence type="ECO:0000313" key="16">
    <source>
        <dbReference type="Proteomes" id="UP001175271"/>
    </source>
</evidence>
<evidence type="ECO:0000256" key="7">
    <source>
        <dbReference type="ARBA" id="ARBA00022912"/>
    </source>
</evidence>
<keyword evidence="8 12" id="KW-0539">Nucleus</keyword>
<evidence type="ECO:0000256" key="12">
    <source>
        <dbReference type="RuleBase" id="RU367080"/>
    </source>
</evidence>
<dbReference type="InterPro" id="IPR007308">
    <property type="entry name" value="Rtr1/RPAP2_dom"/>
</dbReference>
<dbReference type="GO" id="GO:0043175">
    <property type="term" value="F:RNA polymerase core enzyme binding"/>
    <property type="evidence" value="ECO:0007669"/>
    <property type="project" value="UniProtKB-UniRule"/>
</dbReference>
<proteinExistence type="inferred from homology"/>
<dbReference type="GO" id="GO:0008270">
    <property type="term" value="F:zinc ion binding"/>
    <property type="evidence" value="ECO:0007669"/>
    <property type="project" value="UniProtKB-KW"/>
</dbReference>
<keyword evidence="4 12" id="KW-0863">Zinc-finger</keyword>
<comment type="caution">
    <text evidence="15">The sequence shown here is derived from an EMBL/GenBank/DDBJ whole genome shotgun (WGS) entry which is preliminary data.</text>
</comment>
<evidence type="ECO:0000256" key="10">
    <source>
        <dbReference type="ARBA" id="ARBA00048336"/>
    </source>
</evidence>
<dbReference type="InterPro" id="IPR039693">
    <property type="entry name" value="Rtr1/RPAP2"/>
</dbReference>
<evidence type="ECO:0000256" key="13">
    <source>
        <dbReference type="SAM" id="MobiDB-lite"/>
    </source>
</evidence>
<comment type="similarity">
    <text evidence="2 11 12">Belongs to the RPAP2 family.</text>
</comment>
<keyword evidence="5 12" id="KW-0378">Hydrolase</keyword>
<evidence type="ECO:0000256" key="8">
    <source>
        <dbReference type="ARBA" id="ARBA00023242"/>
    </source>
</evidence>
<evidence type="ECO:0000256" key="5">
    <source>
        <dbReference type="ARBA" id="ARBA00022801"/>
    </source>
</evidence>
<keyword evidence="16" id="KW-1185">Reference proteome</keyword>
<evidence type="ECO:0000256" key="6">
    <source>
        <dbReference type="ARBA" id="ARBA00022833"/>
    </source>
</evidence>
<sequence length="316" mass="35746">MSKTLTDKQRKMVAAAESIAKDSSRMEEIIRQKKLEQQRRKDVFHAIEKLINPVDNEELRTQLPLIDSNSWLEVVEERYISKLCGFPTCSGSVDKNAKTQMYRIDRKSKKVYVACTDRQKYCSEICFERSIGIRAQLADQPFWLTGSRHEKQYDLSLQKKEKPVLVVEDIFVDETPLITKFGELTVAESAETDEEDEDAENSQTDDTDGLAKSLSTFLSMKPSSSVTSAPLATAGSSQESSLKPVKQVKPEDALARLRSKYGRDGKQNLRRPPIIIDAKPIEVDRHKKCSEVDAKPIEVDRHKKCSEVDAMDSESA</sequence>
<keyword evidence="7 12" id="KW-0904">Protein phosphatase</keyword>
<comment type="catalytic activity">
    <reaction evidence="10 12">
        <text>O-phospho-L-threonyl-[protein] + H2O = L-threonyl-[protein] + phosphate</text>
        <dbReference type="Rhea" id="RHEA:47004"/>
        <dbReference type="Rhea" id="RHEA-COMP:11060"/>
        <dbReference type="Rhea" id="RHEA-COMP:11605"/>
        <dbReference type="ChEBI" id="CHEBI:15377"/>
        <dbReference type="ChEBI" id="CHEBI:30013"/>
        <dbReference type="ChEBI" id="CHEBI:43474"/>
        <dbReference type="ChEBI" id="CHEBI:61977"/>
        <dbReference type="EC" id="3.1.3.16"/>
    </reaction>
</comment>
<dbReference type="GO" id="GO:0005737">
    <property type="term" value="C:cytoplasm"/>
    <property type="evidence" value="ECO:0007669"/>
    <property type="project" value="TreeGrafter"/>
</dbReference>
<evidence type="ECO:0000256" key="11">
    <source>
        <dbReference type="PROSITE-ProRule" id="PRU00812"/>
    </source>
</evidence>
<evidence type="ECO:0000256" key="9">
    <source>
        <dbReference type="ARBA" id="ARBA00047761"/>
    </source>
</evidence>
<protein>
    <recommendedName>
        <fullName evidence="12">RNA polymerase II subunit B1 CTD phosphatase RPAP2 homolog</fullName>
        <ecNumber evidence="12">3.1.3.16</ecNumber>
    </recommendedName>
</protein>
<comment type="subcellular location">
    <subcellularLocation>
        <location evidence="1 12">Nucleus</location>
    </subcellularLocation>
</comment>
<evidence type="ECO:0000259" key="14">
    <source>
        <dbReference type="PROSITE" id="PS51479"/>
    </source>
</evidence>
<feature type="compositionally biased region" description="Acidic residues" evidence="13">
    <location>
        <begin position="190"/>
        <end position="208"/>
    </location>
</feature>
<evidence type="ECO:0000313" key="15">
    <source>
        <dbReference type="EMBL" id="KAK0405023.1"/>
    </source>
</evidence>
<dbReference type="PANTHER" id="PTHR14732:SF0">
    <property type="entry name" value="RNA POLYMERASE II SUBUNIT B1 CTD PHOSPHATASE RPAP2-RELATED"/>
    <property type="match status" value="1"/>
</dbReference>
<comment type="catalytic activity">
    <reaction evidence="9 12">
        <text>O-phospho-L-seryl-[protein] + H2O = L-seryl-[protein] + phosphate</text>
        <dbReference type="Rhea" id="RHEA:20629"/>
        <dbReference type="Rhea" id="RHEA-COMP:9863"/>
        <dbReference type="Rhea" id="RHEA-COMP:11604"/>
        <dbReference type="ChEBI" id="CHEBI:15377"/>
        <dbReference type="ChEBI" id="CHEBI:29999"/>
        <dbReference type="ChEBI" id="CHEBI:43474"/>
        <dbReference type="ChEBI" id="CHEBI:83421"/>
        <dbReference type="EC" id="3.1.3.16"/>
    </reaction>
</comment>